<organism evidence="1 3">
    <name type="scientific">Mus musculus</name>
    <name type="common">Mouse</name>
    <dbReference type="NCBI Taxonomy" id="10090"/>
    <lineage>
        <taxon>Eukaryota</taxon>
        <taxon>Metazoa</taxon>
        <taxon>Chordata</taxon>
        <taxon>Craniata</taxon>
        <taxon>Vertebrata</taxon>
        <taxon>Euteleostomi</taxon>
        <taxon>Mammalia</taxon>
        <taxon>Eutheria</taxon>
        <taxon>Euarchontoglires</taxon>
        <taxon>Glires</taxon>
        <taxon>Rodentia</taxon>
        <taxon>Myomorpha</taxon>
        <taxon>Muroidea</taxon>
        <taxon>Muridae</taxon>
        <taxon>Murinae</taxon>
        <taxon>Mus</taxon>
        <taxon>Mus</taxon>
    </lineage>
</organism>
<reference evidence="1" key="3">
    <citation type="submission" date="2025-08" db="UniProtKB">
        <authorList>
            <consortium name="Ensembl"/>
        </authorList>
    </citation>
    <scope>IDENTIFICATION</scope>
    <source>
        <strain evidence="1">C57BL/6J</strain>
    </source>
</reference>
<dbReference type="Ensembl" id="ENSMUST00000103702.2">
    <property type="protein sequence ID" value="ENSMUSP00000143787.2"/>
    <property type="gene ID" value="ENSMUSG00000076890.2"/>
</dbReference>
<dbReference type="MGI" id="MGI:4439592">
    <property type="gene designation" value="Traj40"/>
</dbReference>
<name>A0A0G2JH15_MOUSE</name>
<dbReference type="AGR" id="MGI:4439592"/>
<sequence>VNTGNYKYVFGAGTRLKVIA</sequence>
<dbReference type="Proteomes" id="UP000000589">
    <property type="component" value="Chromosome 14"/>
</dbReference>
<proteinExistence type="predicted"/>
<evidence type="ECO:0000313" key="2">
    <source>
        <dbReference type="MGI" id="MGI:4439592"/>
    </source>
</evidence>
<evidence type="ECO:0000313" key="1">
    <source>
        <dbReference type="Ensembl" id="ENSMUSP00000143787.2"/>
    </source>
</evidence>
<dbReference type="Bgee" id="ENSMUSG00000076890">
    <property type="expression patterns" value="Expressed in thymus and 4 other cell types or tissues"/>
</dbReference>
<dbReference type="AlphaFoldDB" id="A0A0G2JH15"/>
<reference evidence="1 3" key="2">
    <citation type="journal article" date="2011" name="PLoS Biol.">
        <title>Modernizing reference genome assemblies.</title>
        <authorList>
            <person name="Church D.M."/>
            <person name="Schneider V.A."/>
            <person name="Graves T."/>
            <person name="Auger K."/>
            <person name="Cunningham F."/>
            <person name="Bouk N."/>
            <person name="Chen H.C."/>
            <person name="Agarwala R."/>
            <person name="McLaren W.M."/>
            <person name="Ritchie G.R."/>
            <person name="Albracht D."/>
            <person name="Kremitzki M."/>
            <person name="Rock S."/>
            <person name="Kotkiewicz H."/>
            <person name="Kremitzki C."/>
            <person name="Wollam A."/>
            <person name="Trani L."/>
            <person name="Fulton L."/>
            <person name="Fulton R."/>
            <person name="Matthews L."/>
            <person name="Whitehead S."/>
            <person name="Chow W."/>
            <person name="Torrance J."/>
            <person name="Dunn M."/>
            <person name="Harden G."/>
            <person name="Threadgold G."/>
            <person name="Wood J."/>
            <person name="Collins J."/>
            <person name="Heath P."/>
            <person name="Griffiths G."/>
            <person name="Pelan S."/>
            <person name="Grafham D."/>
            <person name="Eichler E.E."/>
            <person name="Weinstock G."/>
            <person name="Mardis E.R."/>
            <person name="Wilson R.K."/>
            <person name="Howe K."/>
            <person name="Flicek P."/>
            <person name="Hubbard T."/>
        </authorList>
    </citation>
    <scope>NUCLEOTIDE SEQUENCE [LARGE SCALE GENOMIC DNA]</scope>
    <source>
        <strain evidence="1 3">C57BL/6J</strain>
    </source>
</reference>
<keyword evidence="3" id="KW-1185">Reference proteome</keyword>
<feature type="non-terminal residue" evidence="1">
    <location>
        <position position="20"/>
    </location>
</feature>
<accession>A0A0G2JH15</accession>
<reference evidence="1 3" key="1">
    <citation type="journal article" date="2009" name="PLoS Biol.">
        <title>Lineage-specific biology revealed by a finished genome assembly of the mouse.</title>
        <authorList>
            <consortium name="Mouse Genome Sequencing Consortium"/>
            <person name="Church D.M."/>
            <person name="Goodstadt L."/>
            <person name="Hillier L.W."/>
            <person name="Zody M.C."/>
            <person name="Goldstein S."/>
            <person name="She X."/>
            <person name="Bult C.J."/>
            <person name="Agarwala R."/>
            <person name="Cherry J.L."/>
            <person name="DiCuccio M."/>
            <person name="Hlavina W."/>
            <person name="Kapustin Y."/>
            <person name="Meric P."/>
            <person name="Maglott D."/>
            <person name="Birtle Z."/>
            <person name="Marques A.C."/>
            <person name="Graves T."/>
            <person name="Zhou S."/>
            <person name="Teague B."/>
            <person name="Potamousis K."/>
            <person name="Churas C."/>
            <person name="Place M."/>
            <person name="Herschleb J."/>
            <person name="Runnheim R."/>
            <person name="Forrest D."/>
            <person name="Amos-Landgraf J."/>
            <person name="Schwartz D.C."/>
            <person name="Cheng Z."/>
            <person name="Lindblad-Toh K."/>
            <person name="Eichler E.E."/>
            <person name="Ponting C.P."/>
        </authorList>
    </citation>
    <scope>NUCLEOTIDE SEQUENCE [LARGE SCALE GENOMIC DNA]</scope>
    <source>
        <strain evidence="1 3">C57BL/6J</strain>
    </source>
</reference>
<dbReference type="InParanoid" id="A0A0G2JH15"/>
<gene>
    <name evidence="1 2" type="primary">Traj40</name>
</gene>
<evidence type="ECO:0000313" key="3">
    <source>
        <dbReference type="Proteomes" id="UP000000589"/>
    </source>
</evidence>
<dbReference type="GeneTree" id="ENSGT00860000135686"/>
<dbReference type="VEuPathDB" id="HostDB:ENSMUSG00000076890"/>
<protein>
    <submittedName>
        <fullName evidence="1">T cell receptor alpha joining 40</fullName>
    </submittedName>
</protein>
<feature type="non-terminal residue" evidence="1">
    <location>
        <position position="1"/>
    </location>
</feature>
<reference evidence="1" key="4">
    <citation type="submission" date="2025-09" db="UniProtKB">
        <authorList>
            <consortium name="Ensembl"/>
        </authorList>
    </citation>
    <scope>IDENTIFICATION</scope>
    <source>
        <strain evidence="1">C57BL/6J</strain>
    </source>
</reference>